<feature type="transmembrane region" description="Helical" evidence="6">
    <location>
        <begin position="666"/>
        <end position="687"/>
    </location>
</feature>
<dbReference type="RefSeq" id="WP_164506577.1">
    <property type="nucleotide sequence ID" value="NZ_JBHTOF010000098.1"/>
</dbReference>
<keyword evidence="3" id="KW-1278">Translocase</keyword>
<feature type="transmembrane region" description="Helical" evidence="6">
    <location>
        <begin position="603"/>
        <end position="623"/>
    </location>
</feature>
<feature type="domain" description="P-type ATPase A" evidence="7">
    <location>
        <begin position="51"/>
        <end position="148"/>
    </location>
</feature>
<dbReference type="InterPro" id="IPR023299">
    <property type="entry name" value="ATPase_P-typ_cyto_dom_N"/>
</dbReference>
<protein>
    <submittedName>
        <fullName evidence="8">HAD-IC family P-type ATPase</fullName>
    </submittedName>
</protein>
<dbReference type="SFLD" id="SFLDF00027">
    <property type="entry name" value="p-type_atpase"/>
    <property type="match status" value="1"/>
</dbReference>
<dbReference type="InterPro" id="IPR023298">
    <property type="entry name" value="ATPase_P-typ_TM_dom_sf"/>
</dbReference>
<dbReference type="Pfam" id="PF00702">
    <property type="entry name" value="Hydrolase"/>
    <property type="match status" value="1"/>
</dbReference>
<dbReference type="Gene3D" id="3.40.1110.10">
    <property type="entry name" value="Calcium-transporting ATPase, cytoplasmic domain N"/>
    <property type="match status" value="1"/>
</dbReference>
<accession>A0ABW4DNJ0</accession>
<evidence type="ECO:0000256" key="4">
    <source>
        <dbReference type="ARBA" id="ARBA00022989"/>
    </source>
</evidence>
<dbReference type="InterPro" id="IPR044492">
    <property type="entry name" value="P_typ_ATPase_HD_dom"/>
</dbReference>
<keyword evidence="4 6" id="KW-1133">Transmembrane helix</keyword>
<organism evidence="8 9">
    <name type="scientific">Lapidilactobacillus mulanensis</name>
    <dbReference type="NCBI Taxonomy" id="2485999"/>
    <lineage>
        <taxon>Bacteria</taxon>
        <taxon>Bacillati</taxon>
        <taxon>Bacillota</taxon>
        <taxon>Bacilli</taxon>
        <taxon>Lactobacillales</taxon>
        <taxon>Lactobacillaceae</taxon>
        <taxon>Lapidilactobacillus</taxon>
    </lineage>
</organism>
<dbReference type="SUPFAM" id="SSF81660">
    <property type="entry name" value="Metal cation-transporting ATPase, ATP-binding domain N"/>
    <property type="match status" value="1"/>
</dbReference>
<dbReference type="SFLD" id="SFLDS00003">
    <property type="entry name" value="Haloacid_Dehalogenase"/>
    <property type="match status" value="1"/>
</dbReference>
<gene>
    <name evidence="8" type="ORF">ACFQ4L_09115</name>
</gene>
<dbReference type="PROSITE" id="PS00154">
    <property type="entry name" value="ATPASE_E1_E2"/>
    <property type="match status" value="1"/>
</dbReference>
<comment type="caution">
    <text evidence="8">The sequence shown here is derived from an EMBL/GenBank/DDBJ whole genome shotgun (WGS) entry which is preliminary data.</text>
</comment>
<evidence type="ECO:0000259" key="7">
    <source>
        <dbReference type="Pfam" id="PF00122"/>
    </source>
</evidence>
<name>A0ABW4DNJ0_9LACO</name>
<comment type="subcellular location">
    <subcellularLocation>
        <location evidence="1">Membrane</location>
        <topology evidence="1">Multi-pass membrane protein</topology>
    </subcellularLocation>
</comment>
<dbReference type="SUPFAM" id="SSF81665">
    <property type="entry name" value="Calcium ATPase, transmembrane domain M"/>
    <property type="match status" value="1"/>
</dbReference>
<dbReference type="EMBL" id="JBHTOF010000098">
    <property type="protein sequence ID" value="MFD1466220.1"/>
    <property type="molecule type" value="Genomic_DNA"/>
</dbReference>
<dbReference type="Proteomes" id="UP001597244">
    <property type="component" value="Unassembled WGS sequence"/>
</dbReference>
<dbReference type="Pfam" id="PF00122">
    <property type="entry name" value="E1-E2_ATPase"/>
    <property type="match status" value="1"/>
</dbReference>
<dbReference type="SFLD" id="SFLDG00002">
    <property type="entry name" value="C1.7:_P-type_atpase_like"/>
    <property type="match status" value="1"/>
</dbReference>
<evidence type="ECO:0000313" key="9">
    <source>
        <dbReference type="Proteomes" id="UP001597244"/>
    </source>
</evidence>
<keyword evidence="5 6" id="KW-0472">Membrane</keyword>
<keyword evidence="9" id="KW-1185">Reference proteome</keyword>
<evidence type="ECO:0000256" key="2">
    <source>
        <dbReference type="ARBA" id="ARBA00022692"/>
    </source>
</evidence>
<evidence type="ECO:0000313" key="8">
    <source>
        <dbReference type="EMBL" id="MFD1466220.1"/>
    </source>
</evidence>
<evidence type="ECO:0000256" key="6">
    <source>
        <dbReference type="SAM" id="Phobius"/>
    </source>
</evidence>
<feature type="transmembrane region" description="Helical" evidence="6">
    <location>
        <begin position="635"/>
        <end position="654"/>
    </location>
</feature>
<evidence type="ECO:0000256" key="1">
    <source>
        <dbReference type="ARBA" id="ARBA00004141"/>
    </source>
</evidence>
<reference evidence="9" key="1">
    <citation type="journal article" date="2019" name="Int. J. Syst. Evol. Microbiol.">
        <title>The Global Catalogue of Microorganisms (GCM) 10K type strain sequencing project: providing services to taxonomists for standard genome sequencing and annotation.</title>
        <authorList>
            <consortium name="The Broad Institute Genomics Platform"/>
            <consortium name="The Broad Institute Genome Sequencing Center for Infectious Disease"/>
            <person name="Wu L."/>
            <person name="Ma J."/>
        </authorList>
    </citation>
    <scope>NUCLEOTIDE SEQUENCE [LARGE SCALE GENOMIC DNA]</scope>
    <source>
        <strain evidence="9">CCM 8951</strain>
    </source>
</reference>
<dbReference type="InterPro" id="IPR059000">
    <property type="entry name" value="ATPase_P-type_domA"/>
</dbReference>
<evidence type="ECO:0000256" key="5">
    <source>
        <dbReference type="ARBA" id="ARBA00023136"/>
    </source>
</evidence>
<dbReference type="PANTHER" id="PTHR42861">
    <property type="entry name" value="CALCIUM-TRANSPORTING ATPASE"/>
    <property type="match status" value="1"/>
</dbReference>
<dbReference type="InterPro" id="IPR001757">
    <property type="entry name" value="P_typ_ATPase"/>
</dbReference>
<dbReference type="Gene3D" id="1.20.1110.10">
    <property type="entry name" value="Calcium-transporting ATPase, transmembrane domain"/>
    <property type="match status" value="1"/>
</dbReference>
<dbReference type="SUPFAM" id="SSF81653">
    <property type="entry name" value="Calcium ATPase, transduction domain A"/>
    <property type="match status" value="1"/>
</dbReference>
<proteinExistence type="predicted"/>
<dbReference type="InterPro" id="IPR036412">
    <property type="entry name" value="HAD-like_sf"/>
</dbReference>
<dbReference type="PRINTS" id="PR00119">
    <property type="entry name" value="CATATPASE"/>
</dbReference>
<feature type="transmembrane region" description="Helical" evidence="6">
    <location>
        <begin position="167"/>
        <end position="187"/>
    </location>
</feature>
<feature type="transmembrane region" description="Helical" evidence="6">
    <location>
        <begin position="693"/>
        <end position="713"/>
    </location>
</feature>
<dbReference type="Gene3D" id="2.70.150.10">
    <property type="entry name" value="Calcium-transporting ATPase, cytoplasmic transduction domain A"/>
    <property type="match status" value="1"/>
</dbReference>
<dbReference type="InterPro" id="IPR008250">
    <property type="entry name" value="ATPase_P-typ_transduc_dom_A_sf"/>
</dbReference>
<dbReference type="Gene3D" id="3.40.50.1000">
    <property type="entry name" value="HAD superfamily/HAD-like"/>
    <property type="match status" value="1"/>
</dbReference>
<dbReference type="NCBIfam" id="TIGR01494">
    <property type="entry name" value="ATPase_P-type"/>
    <property type="match status" value="1"/>
</dbReference>
<keyword evidence="2 6" id="KW-0812">Transmembrane</keyword>
<dbReference type="InterPro" id="IPR023214">
    <property type="entry name" value="HAD_sf"/>
</dbReference>
<evidence type="ECO:0000256" key="3">
    <source>
        <dbReference type="ARBA" id="ARBA00022967"/>
    </source>
</evidence>
<dbReference type="InterPro" id="IPR018303">
    <property type="entry name" value="ATPase_P-typ_P_site"/>
</dbReference>
<feature type="transmembrane region" description="Helical" evidence="6">
    <location>
        <begin position="193"/>
        <end position="216"/>
    </location>
</feature>
<dbReference type="SUPFAM" id="SSF56784">
    <property type="entry name" value="HAD-like"/>
    <property type="match status" value="1"/>
</dbReference>
<sequence>MLEAAIIFEFILGKQFQAAVVILLLLFSAIDGEIQEQRAKKAIGFLHQKLQASTRILRDGIWQSVVAKELVPGDIVHLKAGDIVAADLKILRGVISVDQAALTGESADVTLQNGEQIKSGSTVTHGEVIAEVSAIGSQSSYGQTVELSQNSEAPGRLQTLLFNIVRYLAYLDIILAIILVISALVKGNSWQELLPFLVILFIATIPISMPSSFTVANSLEAKKLAQQQILVTGLTGIQEAASLDVLLIDKTGTLTKNRSQIAKMISYDRQYTENNLLQFAAAAADESSHDTINRALLKEFSHRQLERLNRVDFKTFDPAVKYSTATIILNKQKQTVIMGSPTTLQTMGTAPANMDHDLHDLSAIGARILAIGLQNGPAEDFQLIGLMALTDQPKQDAKTAVQKLQRRGIKVMMLTGDTPETARVIAKSVGIGDHIADVNAAGQDPLAYDGFANVFPKDKYDIVKSLQDRGQVVGMTGDGINDAPALKQADVGIAVSTATDVAKRAAKVVLTHDRLLDMMQVIDSGHRVYRRMMTWTITKLARTAELAALLTFGFIFTGFFPVSLSLIVFIVVMNDLVTLVLGTDHAVPAQQPVHWDLPKLSKIAAIFTIGWLALGLGLLWFFVTQTTLSQGEISSAMFLYLIYSAMTTILMTRTEGAFWRSRPSRWVSFMVGLNVVLATLLVATGILTTMISWSWILLIIASVAIATLVLDGVKIQYYRRQK</sequence>